<feature type="compositionally biased region" description="Acidic residues" evidence="1">
    <location>
        <begin position="145"/>
        <end position="185"/>
    </location>
</feature>
<proteinExistence type="predicted"/>
<evidence type="ECO:0000256" key="1">
    <source>
        <dbReference type="SAM" id="MobiDB-lite"/>
    </source>
</evidence>
<evidence type="ECO:0000313" key="2">
    <source>
        <dbReference type="EMBL" id="GEU58167.1"/>
    </source>
</evidence>
<reference evidence="2" key="1">
    <citation type="journal article" date="2019" name="Sci. Rep.">
        <title>Draft genome of Tanacetum cinerariifolium, the natural source of mosquito coil.</title>
        <authorList>
            <person name="Yamashiro T."/>
            <person name="Shiraishi A."/>
            <person name="Satake H."/>
            <person name="Nakayama K."/>
        </authorList>
    </citation>
    <scope>NUCLEOTIDE SEQUENCE</scope>
</reference>
<evidence type="ECO:0008006" key="3">
    <source>
        <dbReference type="Google" id="ProtNLM"/>
    </source>
</evidence>
<organism evidence="2">
    <name type="scientific">Tanacetum cinerariifolium</name>
    <name type="common">Dalmatian daisy</name>
    <name type="synonym">Chrysanthemum cinerariifolium</name>
    <dbReference type="NCBI Taxonomy" id="118510"/>
    <lineage>
        <taxon>Eukaryota</taxon>
        <taxon>Viridiplantae</taxon>
        <taxon>Streptophyta</taxon>
        <taxon>Embryophyta</taxon>
        <taxon>Tracheophyta</taxon>
        <taxon>Spermatophyta</taxon>
        <taxon>Magnoliopsida</taxon>
        <taxon>eudicotyledons</taxon>
        <taxon>Gunneridae</taxon>
        <taxon>Pentapetalae</taxon>
        <taxon>asterids</taxon>
        <taxon>campanulids</taxon>
        <taxon>Asterales</taxon>
        <taxon>Asteraceae</taxon>
        <taxon>Asteroideae</taxon>
        <taxon>Anthemideae</taxon>
        <taxon>Anthemidinae</taxon>
        <taxon>Tanacetum</taxon>
    </lineage>
</organism>
<accession>A0A6L2LBB5</accession>
<gene>
    <name evidence="2" type="ORF">Tci_030145</name>
</gene>
<protein>
    <recommendedName>
        <fullName evidence="3">Reverse transcriptase domain-containing protein</fullName>
    </recommendedName>
</protein>
<feature type="compositionally biased region" description="Acidic residues" evidence="1">
    <location>
        <begin position="121"/>
        <end position="138"/>
    </location>
</feature>
<comment type="caution">
    <text evidence="2">The sequence shown here is derived from an EMBL/GenBank/DDBJ whole genome shotgun (WGS) entry which is preliminary data.</text>
</comment>
<dbReference type="EMBL" id="BKCJ010003956">
    <property type="protein sequence ID" value="GEU58167.1"/>
    <property type="molecule type" value="Genomic_DNA"/>
</dbReference>
<feature type="region of interest" description="Disordered" evidence="1">
    <location>
        <begin position="49"/>
        <end position="194"/>
    </location>
</feature>
<name>A0A6L2LBB5_TANCI</name>
<dbReference type="AlphaFoldDB" id="A0A6L2LBB5"/>
<feature type="compositionally biased region" description="Pro residues" evidence="1">
    <location>
        <begin position="49"/>
        <end position="86"/>
    </location>
</feature>
<sequence>MSDTSSAVTYMSVYTDSEPCRYYEEESAETRLPRVIIYGYDGILMQPIAPPSPDYVPGLEHPPSPDYVPGPEHPPLPVEIPYVPEPEYPEYLAPSDDEAPLKDQPLPTDASPIAASPDYVADSDSDEDPEEDLEDDQADYLADGGDGDDEPSDDDDNDDDIDFDPDEDPKEEPFEDEEDDEDEEEHLAPVDPLAVSIIDPVLPARHTKALKANEPTNTLRSPHIIIHLSQTRLRRARKTVRPEPSMSASMEACITRHVALLLPPLPVPSPPLPLTNIPKADVPPWKRVCLTTLAFEFEVEESSAAGVDEIVDTLMEIVLTTLKGVNQRMTELDTIVRQRTGKFKIRFEKAQDDRALLRARVNTLFRDRPDHRLTSMLLDRKAMYTRETWACCKDRSAAIAAHIRTLEAQVSILIAQTSSLQTQLTTALGCIEILEARDLKP</sequence>